<dbReference type="EMBL" id="CAKLDM010000002">
    <property type="protein sequence ID" value="CAH0538755.1"/>
    <property type="molecule type" value="Genomic_DNA"/>
</dbReference>
<accession>A0ABM9A2G1</accession>
<gene>
    <name evidence="1" type="ORF">VMF7928_01645</name>
</gene>
<comment type="caution">
    <text evidence="1">The sequence shown here is derived from an EMBL/GenBank/DDBJ whole genome shotgun (WGS) entry which is preliminary data.</text>
</comment>
<organism evidence="1 2">
    <name type="scientific">Vibrio marisflavi CECT 7928</name>
    <dbReference type="NCBI Taxonomy" id="634439"/>
    <lineage>
        <taxon>Bacteria</taxon>
        <taxon>Pseudomonadati</taxon>
        <taxon>Pseudomonadota</taxon>
        <taxon>Gammaproteobacteria</taxon>
        <taxon>Vibrionales</taxon>
        <taxon>Vibrionaceae</taxon>
        <taxon>Vibrio</taxon>
    </lineage>
</organism>
<dbReference type="Proteomes" id="UP000838748">
    <property type="component" value="Unassembled WGS sequence"/>
</dbReference>
<keyword evidence="2" id="KW-1185">Reference proteome</keyword>
<dbReference type="PIRSF" id="PIRSF028680">
    <property type="entry name" value="UCP028680"/>
    <property type="match status" value="1"/>
</dbReference>
<sequence length="156" mass="17655">MKTVMYWLPLAICFPLQAEDLPNFPSEKKASPHKLFVSSENTTQNDESFKIDSGYSYNVFNKIDLYVGARIDNSEVDGEKKMVNGLLSGLSYQVTESITVKSTLRSYTETVYEDNVTSVAAEVSSRMKLSENLDVHATLDYQEWRQGIEVGIGFRF</sequence>
<protein>
    <submittedName>
        <fullName evidence="1">Uncharacterized protein</fullName>
    </submittedName>
</protein>
<proteinExistence type="predicted"/>
<name>A0ABM9A2G1_9VIBR</name>
<reference evidence="1" key="1">
    <citation type="submission" date="2021-11" db="EMBL/GenBank/DDBJ databases">
        <authorList>
            <person name="Rodrigo-Torres L."/>
            <person name="Arahal R. D."/>
            <person name="Lucena T."/>
        </authorList>
    </citation>
    <scope>NUCLEOTIDE SEQUENCE</scope>
    <source>
        <strain evidence="1">CECT 7928</strain>
    </source>
</reference>
<evidence type="ECO:0000313" key="2">
    <source>
        <dbReference type="Proteomes" id="UP000838748"/>
    </source>
</evidence>
<evidence type="ECO:0000313" key="1">
    <source>
        <dbReference type="EMBL" id="CAH0538755.1"/>
    </source>
</evidence>
<dbReference type="InterPro" id="IPR016895">
    <property type="entry name" value="UCP028680"/>
</dbReference>
<dbReference type="RefSeq" id="WP_237360989.1">
    <property type="nucleotide sequence ID" value="NZ_CAKLDM010000002.1"/>
</dbReference>